<dbReference type="AlphaFoldDB" id="A0AAW0GKA8"/>
<protein>
    <submittedName>
        <fullName evidence="2">Uncharacterized protein</fullName>
    </submittedName>
</protein>
<dbReference type="EMBL" id="JASBNA010000007">
    <property type="protein sequence ID" value="KAK7689971.1"/>
    <property type="molecule type" value="Genomic_DNA"/>
</dbReference>
<evidence type="ECO:0000313" key="2">
    <source>
        <dbReference type="EMBL" id="KAK7689971.1"/>
    </source>
</evidence>
<evidence type="ECO:0000256" key="1">
    <source>
        <dbReference type="SAM" id="Coils"/>
    </source>
</evidence>
<evidence type="ECO:0000313" key="3">
    <source>
        <dbReference type="Proteomes" id="UP001385951"/>
    </source>
</evidence>
<gene>
    <name evidence="2" type="ORF">QCA50_006611</name>
</gene>
<dbReference type="Proteomes" id="UP001385951">
    <property type="component" value="Unassembled WGS sequence"/>
</dbReference>
<proteinExistence type="predicted"/>
<reference evidence="2 3" key="1">
    <citation type="submission" date="2022-09" db="EMBL/GenBank/DDBJ databases">
        <authorList>
            <person name="Palmer J.M."/>
        </authorList>
    </citation>
    <scope>NUCLEOTIDE SEQUENCE [LARGE SCALE GENOMIC DNA]</scope>
    <source>
        <strain evidence="2 3">DSM 7382</strain>
    </source>
</reference>
<keyword evidence="3" id="KW-1185">Reference proteome</keyword>
<feature type="coiled-coil region" evidence="1">
    <location>
        <begin position="140"/>
        <end position="188"/>
    </location>
</feature>
<comment type="caution">
    <text evidence="2">The sequence shown here is derived from an EMBL/GenBank/DDBJ whole genome shotgun (WGS) entry which is preliminary data.</text>
</comment>
<accession>A0AAW0GKA8</accession>
<sequence length="228" mass="25700">MPLPTYMQPPPEFPILLPPGIPLMPYMDPNTTGSCCSMYKDDTCQSSGTLSSRIGGFLVELSSMPWISERVVDEYIPGQRSGSHNKNSSSWYSVRAPASPSDISSKWRMVPDPWFAPRNLPVTQEEPEPIVGGAGDEQEQEHVGQEVRELREEVQEKTREVDTLQQTVEHQKKHIAALEDELEQLKGLQVESPDLRGRRSSTRLYRKRDSVRTVTSVIRSVSRPPSIL</sequence>
<keyword evidence="1" id="KW-0175">Coiled coil</keyword>
<name>A0AAW0GKA8_9APHY</name>
<organism evidence="2 3">
    <name type="scientific">Cerrena zonata</name>
    <dbReference type="NCBI Taxonomy" id="2478898"/>
    <lineage>
        <taxon>Eukaryota</taxon>
        <taxon>Fungi</taxon>
        <taxon>Dikarya</taxon>
        <taxon>Basidiomycota</taxon>
        <taxon>Agaricomycotina</taxon>
        <taxon>Agaricomycetes</taxon>
        <taxon>Polyporales</taxon>
        <taxon>Cerrenaceae</taxon>
        <taxon>Cerrena</taxon>
    </lineage>
</organism>